<dbReference type="PANTHER" id="PTHR10160">
    <property type="entry name" value="NAD(P) TRANSHYDROGENASE"/>
    <property type="match status" value="1"/>
</dbReference>
<dbReference type="PANTHER" id="PTHR10160:SF19">
    <property type="entry name" value="PROTON-TRANSLOCATING NAD(P)(+) TRANSHYDROGENASE"/>
    <property type="match status" value="1"/>
</dbReference>
<dbReference type="SMART" id="SM01003">
    <property type="entry name" value="AlaDh_PNT_N"/>
    <property type="match status" value="1"/>
</dbReference>
<evidence type="ECO:0000313" key="7">
    <source>
        <dbReference type="EMBL" id="RKO85688.1"/>
    </source>
</evidence>
<dbReference type="PROSITE" id="PS00836">
    <property type="entry name" value="ALADH_PNT_1"/>
    <property type="match status" value="1"/>
</dbReference>
<evidence type="ECO:0000256" key="2">
    <source>
        <dbReference type="ARBA" id="ARBA00022857"/>
    </source>
</evidence>
<comment type="catalytic activity">
    <reaction evidence="5">
        <text>NAD(+) + NADPH + H(+)(in) = NADH + NADP(+) + H(+)(out)</text>
        <dbReference type="Rhea" id="RHEA:47992"/>
        <dbReference type="ChEBI" id="CHEBI:15378"/>
        <dbReference type="ChEBI" id="CHEBI:57540"/>
        <dbReference type="ChEBI" id="CHEBI:57783"/>
        <dbReference type="ChEBI" id="CHEBI:57945"/>
        <dbReference type="ChEBI" id="CHEBI:58349"/>
        <dbReference type="EC" id="7.1.1.1"/>
    </reaction>
</comment>
<feature type="non-terminal residue" evidence="7">
    <location>
        <position position="1"/>
    </location>
</feature>
<dbReference type="GO" id="GO:0008750">
    <property type="term" value="F:proton-translocating NAD(P)+ transhydrogenase activity"/>
    <property type="evidence" value="ECO:0007669"/>
    <property type="project" value="UniProtKB-EC"/>
</dbReference>
<reference evidence="8" key="1">
    <citation type="journal article" date="2018" name="Nat. Microbiol.">
        <title>Leveraging single-cell genomics to expand the fungal tree of life.</title>
        <authorList>
            <person name="Ahrendt S.R."/>
            <person name="Quandt C.A."/>
            <person name="Ciobanu D."/>
            <person name="Clum A."/>
            <person name="Salamov A."/>
            <person name="Andreopoulos B."/>
            <person name="Cheng J.F."/>
            <person name="Woyke T."/>
            <person name="Pelin A."/>
            <person name="Henrissat B."/>
            <person name="Reynolds N.K."/>
            <person name="Benny G.L."/>
            <person name="Smith M.E."/>
            <person name="James T.Y."/>
            <person name="Grigoriev I.V."/>
        </authorList>
    </citation>
    <scope>NUCLEOTIDE SEQUENCE [LARGE SCALE GENOMIC DNA]</scope>
</reference>
<evidence type="ECO:0000313" key="8">
    <source>
        <dbReference type="Proteomes" id="UP000269721"/>
    </source>
</evidence>
<dbReference type="GO" id="GO:0050661">
    <property type="term" value="F:NADP binding"/>
    <property type="evidence" value="ECO:0007669"/>
    <property type="project" value="TreeGrafter"/>
</dbReference>
<dbReference type="OrthoDB" id="2152422at2759"/>
<dbReference type="EC" id="7.1.1.1" evidence="1"/>
<feature type="domain" description="Alanine dehydrogenase/pyridine nucleotide transhydrogenase N-terminal" evidence="6">
    <location>
        <begin position="12"/>
        <end position="155"/>
    </location>
</feature>
<accession>A0A4P9W4B0</accession>
<dbReference type="GO" id="GO:0006740">
    <property type="term" value="P:NADPH regeneration"/>
    <property type="evidence" value="ECO:0007669"/>
    <property type="project" value="TreeGrafter"/>
</dbReference>
<dbReference type="GO" id="GO:0005743">
    <property type="term" value="C:mitochondrial inner membrane"/>
    <property type="evidence" value="ECO:0007669"/>
    <property type="project" value="TreeGrafter"/>
</dbReference>
<evidence type="ECO:0000256" key="5">
    <source>
        <dbReference type="ARBA" id="ARBA00048202"/>
    </source>
</evidence>
<keyword evidence="3" id="KW-1278">Translocase</keyword>
<evidence type="ECO:0000256" key="4">
    <source>
        <dbReference type="ARBA" id="ARBA00023027"/>
    </source>
</evidence>
<dbReference type="EMBL" id="KZ998844">
    <property type="protein sequence ID" value="RKO85688.1"/>
    <property type="molecule type" value="Genomic_DNA"/>
</dbReference>
<evidence type="ECO:0000256" key="1">
    <source>
        <dbReference type="ARBA" id="ARBA00012943"/>
    </source>
</evidence>
<dbReference type="InterPro" id="IPR008142">
    <property type="entry name" value="AlaDH/PNT_CS1"/>
</dbReference>
<dbReference type="InterPro" id="IPR007886">
    <property type="entry name" value="AlaDH/PNT_N"/>
</dbReference>
<keyword evidence="2" id="KW-0521">NADP</keyword>
<dbReference type="AlphaFoldDB" id="A0A4P9W4B0"/>
<protein>
    <recommendedName>
        <fullName evidence="1">proton-translocating NAD(P)(+) transhydrogenase</fullName>
        <ecNumber evidence="1">7.1.1.1</ecNumber>
    </recommendedName>
</protein>
<name>A0A4P9W4B0_9FUNG</name>
<dbReference type="Pfam" id="PF05222">
    <property type="entry name" value="AlaDh_PNT_N"/>
    <property type="match status" value="1"/>
</dbReference>
<dbReference type="Gene3D" id="3.40.50.720">
    <property type="entry name" value="NAD(P)-binding Rossmann-like Domain"/>
    <property type="match status" value="1"/>
</dbReference>
<keyword evidence="4" id="KW-0520">NAD</keyword>
<organism evidence="7 8">
    <name type="scientific">Blyttiomyces helicus</name>
    <dbReference type="NCBI Taxonomy" id="388810"/>
    <lineage>
        <taxon>Eukaryota</taxon>
        <taxon>Fungi</taxon>
        <taxon>Fungi incertae sedis</taxon>
        <taxon>Chytridiomycota</taxon>
        <taxon>Chytridiomycota incertae sedis</taxon>
        <taxon>Chytridiomycetes</taxon>
        <taxon>Chytridiomycetes incertae sedis</taxon>
        <taxon>Blyttiomyces</taxon>
    </lineage>
</organism>
<sequence>PLGTPYKNLTVGIPKEIFPNEKRVAITPENVKLLLKKGFQSVKVEEGAGIRAQFTDAQYIAAGATITTHADVLSTSNIVLKVRAPQDTGGQVRGEHELDLIRPGTVVISFLHPAQNGEIIRAMSERGLTAFAMDQIPRISRAQVFDALRWVCGEGGEY</sequence>
<dbReference type="GO" id="GO:0016491">
    <property type="term" value="F:oxidoreductase activity"/>
    <property type="evidence" value="ECO:0007669"/>
    <property type="project" value="InterPro"/>
</dbReference>
<dbReference type="Proteomes" id="UP000269721">
    <property type="component" value="Unassembled WGS sequence"/>
</dbReference>
<evidence type="ECO:0000256" key="3">
    <source>
        <dbReference type="ARBA" id="ARBA00022967"/>
    </source>
</evidence>
<keyword evidence="8" id="KW-1185">Reference proteome</keyword>
<gene>
    <name evidence="7" type="ORF">BDK51DRAFT_22593</name>
</gene>
<dbReference type="SUPFAM" id="SSF52283">
    <property type="entry name" value="Formate/glycerate dehydrogenase catalytic domain-like"/>
    <property type="match status" value="1"/>
</dbReference>
<proteinExistence type="predicted"/>
<evidence type="ECO:0000259" key="6">
    <source>
        <dbReference type="SMART" id="SM01003"/>
    </source>
</evidence>